<name>A0A7K1L5T3_9ACTN</name>
<dbReference type="SUPFAM" id="SSF52402">
    <property type="entry name" value="Adenine nucleotide alpha hydrolases-like"/>
    <property type="match status" value="2"/>
</dbReference>
<dbReference type="PANTHER" id="PTHR46553">
    <property type="entry name" value="ADENINE NUCLEOTIDE ALPHA HYDROLASES-LIKE SUPERFAMILY PROTEIN"/>
    <property type="match status" value="1"/>
</dbReference>
<gene>
    <name evidence="3" type="ORF">GNZ18_24095</name>
</gene>
<evidence type="ECO:0000256" key="1">
    <source>
        <dbReference type="ARBA" id="ARBA00008791"/>
    </source>
</evidence>
<dbReference type="Pfam" id="PF00582">
    <property type="entry name" value="Usp"/>
    <property type="match status" value="2"/>
</dbReference>
<feature type="domain" description="UspA" evidence="2">
    <location>
        <begin position="149"/>
        <end position="281"/>
    </location>
</feature>
<dbReference type="RefSeq" id="WP_156218781.1">
    <property type="nucleotide sequence ID" value="NZ_WOFH01000008.1"/>
</dbReference>
<dbReference type="PRINTS" id="PR01438">
    <property type="entry name" value="UNVRSLSTRESS"/>
</dbReference>
<dbReference type="PANTHER" id="PTHR46553:SF3">
    <property type="entry name" value="ADENINE NUCLEOTIDE ALPHA HYDROLASES-LIKE SUPERFAMILY PROTEIN"/>
    <property type="match status" value="1"/>
</dbReference>
<dbReference type="AlphaFoldDB" id="A0A7K1L5T3"/>
<dbReference type="Gene3D" id="3.40.50.620">
    <property type="entry name" value="HUPs"/>
    <property type="match status" value="2"/>
</dbReference>
<evidence type="ECO:0000313" key="3">
    <source>
        <dbReference type="EMBL" id="MUN39653.1"/>
    </source>
</evidence>
<keyword evidence="4" id="KW-1185">Reference proteome</keyword>
<dbReference type="Proteomes" id="UP000432015">
    <property type="component" value="Unassembled WGS sequence"/>
</dbReference>
<organism evidence="3 4">
    <name type="scientific">Actinomadura litoris</name>
    <dbReference type="NCBI Taxonomy" id="2678616"/>
    <lineage>
        <taxon>Bacteria</taxon>
        <taxon>Bacillati</taxon>
        <taxon>Actinomycetota</taxon>
        <taxon>Actinomycetes</taxon>
        <taxon>Streptosporangiales</taxon>
        <taxon>Thermomonosporaceae</taxon>
        <taxon>Actinomadura</taxon>
    </lineage>
</organism>
<comment type="caution">
    <text evidence="3">The sequence shown here is derived from an EMBL/GenBank/DDBJ whole genome shotgun (WGS) entry which is preliminary data.</text>
</comment>
<evidence type="ECO:0000259" key="2">
    <source>
        <dbReference type="Pfam" id="PF00582"/>
    </source>
</evidence>
<proteinExistence type="inferred from homology"/>
<reference evidence="3 4" key="1">
    <citation type="submission" date="2019-11" db="EMBL/GenBank/DDBJ databases">
        <authorList>
            <person name="Cao P."/>
        </authorList>
    </citation>
    <scope>NUCLEOTIDE SEQUENCE [LARGE SCALE GENOMIC DNA]</scope>
    <source>
        <strain evidence="3 4">NEAU-AAG5</strain>
    </source>
</reference>
<dbReference type="InterPro" id="IPR014729">
    <property type="entry name" value="Rossmann-like_a/b/a_fold"/>
</dbReference>
<feature type="domain" description="UspA" evidence="2">
    <location>
        <begin position="9"/>
        <end position="138"/>
    </location>
</feature>
<sequence>MSERRSDGVVVGYDGSAQSGRAVRWAAEEARLRGVPLTVCHAWGTYASAGPMAIPITDLRVAAERVLAEGVEHARQDTGDVRALLGNGASAPILLEAAANAELLVVGSHGHGGFAGLLLGSTAAGLAAHTPCPLVVVRSGARRGGAAGPVVAGVDGSASSLEALALAFTEADLRRTELVVRLAWPGSADAEGLPLVDAEGLRELAEERLARFVAPLREQNPKIAVRTEVVRGSAREVLLHAAEEAALLVVGSRGAGGFRGLLLGSVGQALLHHAACPVAIAPHRD</sequence>
<dbReference type="InterPro" id="IPR006015">
    <property type="entry name" value="Universal_stress_UspA"/>
</dbReference>
<dbReference type="InterPro" id="IPR006016">
    <property type="entry name" value="UspA"/>
</dbReference>
<evidence type="ECO:0000313" key="4">
    <source>
        <dbReference type="Proteomes" id="UP000432015"/>
    </source>
</evidence>
<protein>
    <submittedName>
        <fullName evidence="3">Universal stress protein</fullName>
    </submittedName>
</protein>
<accession>A0A7K1L5T3</accession>
<dbReference type="EMBL" id="WOFH01000008">
    <property type="protein sequence ID" value="MUN39653.1"/>
    <property type="molecule type" value="Genomic_DNA"/>
</dbReference>
<comment type="similarity">
    <text evidence="1">Belongs to the universal stress protein A family.</text>
</comment>